<dbReference type="InterPro" id="IPR002397">
    <property type="entry name" value="Cyt_P450_B"/>
</dbReference>
<keyword evidence="2" id="KW-0560">Oxidoreductase</keyword>
<dbReference type="PROSITE" id="PS00086">
    <property type="entry name" value="CYTOCHROME_P450"/>
    <property type="match status" value="1"/>
</dbReference>
<accession>A0ABQ2M8M8</accession>
<evidence type="ECO:0000256" key="2">
    <source>
        <dbReference type="RuleBase" id="RU000461"/>
    </source>
</evidence>
<dbReference type="Gene3D" id="1.10.630.10">
    <property type="entry name" value="Cytochrome P450"/>
    <property type="match status" value="1"/>
</dbReference>
<dbReference type="CDD" id="cd11029">
    <property type="entry name" value="CYP107-like"/>
    <property type="match status" value="1"/>
</dbReference>
<keyword evidence="2" id="KW-0503">Monooxygenase</keyword>
<protein>
    <submittedName>
        <fullName evidence="3">Cytochrome P450</fullName>
    </submittedName>
</protein>
<dbReference type="PANTHER" id="PTHR46696">
    <property type="entry name" value="P450, PUTATIVE (EUROFUNG)-RELATED"/>
    <property type="match status" value="1"/>
</dbReference>
<dbReference type="InterPro" id="IPR017972">
    <property type="entry name" value="Cyt_P450_CS"/>
</dbReference>
<keyword evidence="2" id="KW-0349">Heme</keyword>
<dbReference type="PANTHER" id="PTHR46696:SF1">
    <property type="entry name" value="CYTOCHROME P450 YJIB-RELATED"/>
    <property type="match status" value="1"/>
</dbReference>
<dbReference type="Pfam" id="PF00067">
    <property type="entry name" value="p450"/>
    <property type="match status" value="1"/>
</dbReference>
<proteinExistence type="inferred from homology"/>
<comment type="similarity">
    <text evidence="1 2">Belongs to the cytochrome P450 family.</text>
</comment>
<dbReference type="InterPro" id="IPR036396">
    <property type="entry name" value="Cyt_P450_sf"/>
</dbReference>
<comment type="caution">
    <text evidence="3">The sequence shown here is derived from an EMBL/GenBank/DDBJ whole genome shotgun (WGS) entry which is preliminary data.</text>
</comment>
<dbReference type="Proteomes" id="UP000656881">
    <property type="component" value="Unassembled WGS sequence"/>
</dbReference>
<organism evidence="3 4">
    <name type="scientific">Streptomyces lasiicapitis</name>
    <dbReference type="NCBI Taxonomy" id="1923961"/>
    <lineage>
        <taxon>Bacteria</taxon>
        <taxon>Bacillati</taxon>
        <taxon>Actinomycetota</taxon>
        <taxon>Actinomycetes</taxon>
        <taxon>Kitasatosporales</taxon>
        <taxon>Streptomycetaceae</taxon>
        <taxon>Streptomyces</taxon>
    </lineage>
</organism>
<dbReference type="EMBL" id="BMNG01000010">
    <property type="protein sequence ID" value="GGO48569.1"/>
    <property type="molecule type" value="Genomic_DNA"/>
</dbReference>
<dbReference type="SUPFAM" id="SSF48264">
    <property type="entry name" value="Cytochrome P450"/>
    <property type="match status" value="1"/>
</dbReference>
<evidence type="ECO:0000256" key="1">
    <source>
        <dbReference type="ARBA" id="ARBA00010617"/>
    </source>
</evidence>
<dbReference type="InterPro" id="IPR001128">
    <property type="entry name" value="Cyt_P450"/>
</dbReference>
<evidence type="ECO:0000313" key="3">
    <source>
        <dbReference type="EMBL" id="GGO48569.1"/>
    </source>
</evidence>
<name>A0ABQ2M8M8_9ACTN</name>
<sequence>MLRGRGAAVRVQLPGKVMAWAVVRQKYVRQLLLDGRVSKDARRHWPAFAAGEITRQWPLYPWVALENMLTTYGERRARLRRLVQGAFTARRIEALRPGIEQECARLVEALAARPAGDVVDLRAHFAQLLPIRAICRLIGVGEDAEEVLCAAMDVGFSSAATAAQMNEAMAQVTGVLTALVAGKRAAPGDDLTSALLNARDRGETLSEAELLDTLQLLLAAGLETLTTFITNAIAALLLHPAQLEHVRSGRAGWQEVFAETLRTRGPAAFMPLRYAVDDIVLDEGTVIKKGEAVIISFAAACLDPQAYGKDAGVFDVMGTGVRDNLGFGHGAHYCLGAPMARLETTIALDALFTRFPRMTLAVPADELRPVESFIVNGYHRLPVHLHPPAPRPAPRPGP</sequence>
<keyword evidence="2" id="KW-0479">Metal-binding</keyword>
<keyword evidence="4" id="KW-1185">Reference proteome</keyword>
<reference evidence="4" key="1">
    <citation type="journal article" date="2019" name="Int. J. Syst. Evol. Microbiol.">
        <title>The Global Catalogue of Microorganisms (GCM) 10K type strain sequencing project: providing services to taxonomists for standard genome sequencing and annotation.</title>
        <authorList>
            <consortium name="The Broad Institute Genomics Platform"/>
            <consortium name="The Broad Institute Genome Sequencing Center for Infectious Disease"/>
            <person name="Wu L."/>
            <person name="Ma J."/>
        </authorList>
    </citation>
    <scope>NUCLEOTIDE SEQUENCE [LARGE SCALE GENOMIC DNA]</scope>
    <source>
        <strain evidence="4">CGMCC 4.7349</strain>
    </source>
</reference>
<gene>
    <name evidence="3" type="ORF">GCM10012286_44470</name>
</gene>
<keyword evidence="2" id="KW-0408">Iron</keyword>
<evidence type="ECO:0000313" key="4">
    <source>
        <dbReference type="Proteomes" id="UP000656881"/>
    </source>
</evidence>
<dbReference type="PRINTS" id="PR00359">
    <property type="entry name" value="BP450"/>
</dbReference>